<feature type="compositionally biased region" description="Basic and acidic residues" evidence="1">
    <location>
        <begin position="461"/>
        <end position="478"/>
    </location>
</feature>
<evidence type="ECO:0000256" key="1">
    <source>
        <dbReference type="SAM" id="MobiDB-lite"/>
    </source>
</evidence>
<feature type="compositionally biased region" description="Polar residues" evidence="1">
    <location>
        <begin position="248"/>
        <end position="259"/>
    </location>
</feature>
<evidence type="ECO:0000313" key="3">
    <source>
        <dbReference type="EMBL" id="KAH7091509.1"/>
    </source>
</evidence>
<dbReference type="Proteomes" id="UP000813461">
    <property type="component" value="Unassembled WGS sequence"/>
</dbReference>
<feature type="compositionally biased region" description="Basic and acidic residues" evidence="1">
    <location>
        <begin position="428"/>
        <end position="439"/>
    </location>
</feature>
<dbReference type="PANTHER" id="PTHR42081:SF1">
    <property type="entry name" value="ZINC FINGER PROTEIN DHHC DOMAIN CONTAINING PROTEIN"/>
    <property type="match status" value="1"/>
</dbReference>
<evidence type="ECO:0000313" key="4">
    <source>
        <dbReference type="Proteomes" id="UP000813461"/>
    </source>
</evidence>
<feature type="compositionally biased region" description="Basic and acidic residues" evidence="1">
    <location>
        <begin position="896"/>
        <end position="913"/>
    </location>
</feature>
<dbReference type="OrthoDB" id="5418088at2759"/>
<sequence length="939" mass="107794">MLGSVLLPSQPSGLRRNTYTAGTAPPLPPRRNSLSTAPAAQTAKLQLKISTLPNIESTTTNTSATSATTTTSMESRYKRSSSPRRYVNPGRSSTGTFADPYYESSHYARPSSPRTSAERIGGSHHPSTYYVPSSSTGSRAPSTLSSSYGRPRRNTGDTSMARPTVSTTSMPIRTPYTPHGHLDRPSSPLAKSWDKRGETYITQGPTRTQHKKIYSVDDTSHSTQLVAERELELARSHRDSFDRGYGVTSGSRTYHNNSKPPARLTDLGDDGYSYTDPASMYRDTEPAWRRPRASSIERGSRPSSMIVDRPARSSARELGPPPSVRGFDKINNAIPRPHARSSSIDRSREIPKYDPYPDAAPSRSSSTRHHTPAIHQEPRDHRRDTYHDTYDRRDREVENRRHNTADHLPDTQVSTRGFGIAPGSPALAHDHHALDREPIWKPQEPLPPRADEYGSQYHSSHRADARMPDPRASRDRDLAPPPPPPASYDTYDKRPRDREPRDTRERENSSSYVPAVAGAATGVAATLGAAGYMKSRDREKERESSEERERERERERRRAYDALDSRDKEDRRDRRSDDRDDKRERRADERRDFPPAAPAYAPPPEADRKPRERRYEDDDRERASRKAPSSEGSGDERPRHYVDRDAERRRDTAPKEAVVDPDEDYRRRVQQEAERASRAGRDRDQGDSDRERERRPRKDEADRARAPEERSRASPPTAREPLSSRYDERSSSVYDANLVQEPESFDKLQADQPNKSVTIVTPPKDPQPQVKGILRKPTEKFPEEPEPIREGVAPHKDALKGKDIPIGARWTRIDRRLVNPQALEEAKERFEERMDCVIVLRVLTKQEIQKLADRTKKIRERREEEYDDRNRDDRDDRDKRSSYHGSRDDRDDEDRDRDRGRDKDRERRRRYDDEGSEYEDLGRERERERDRPKMLEPAR</sequence>
<dbReference type="Pfam" id="PF26118">
    <property type="entry name" value="DUF8035"/>
    <property type="match status" value="1"/>
</dbReference>
<dbReference type="AlphaFoldDB" id="A0A8K0REF7"/>
<feature type="compositionally biased region" description="Basic and acidic residues" evidence="1">
    <location>
        <begin position="850"/>
        <end position="889"/>
    </location>
</feature>
<feature type="compositionally biased region" description="Pro residues" evidence="1">
    <location>
        <begin position="595"/>
        <end position="604"/>
    </location>
</feature>
<feature type="region of interest" description="Disordered" evidence="1">
    <location>
        <begin position="242"/>
        <end position="268"/>
    </location>
</feature>
<proteinExistence type="predicted"/>
<feature type="region of interest" description="Disordered" evidence="1">
    <location>
        <begin position="1"/>
        <end position="194"/>
    </location>
</feature>
<organism evidence="3 4">
    <name type="scientific">Paraphoma chrysanthemicola</name>
    <dbReference type="NCBI Taxonomy" id="798071"/>
    <lineage>
        <taxon>Eukaryota</taxon>
        <taxon>Fungi</taxon>
        <taxon>Dikarya</taxon>
        <taxon>Ascomycota</taxon>
        <taxon>Pezizomycotina</taxon>
        <taxon>Dothideomycetes</taxon>
        <taxon>Pleosporomycetidae</taxon>
        <taxon>Pleosporales</taxon>
        <taxon>Pleosporineae</taxon>
        <taxon>Phaeosphaeriaceae</taxon>
        <taxon>Paraphoma</taxon>
    </lineage>
</organism>
<feature type="compositionally biased region" description="Polar residues" evidence="1">
    <location>
        <begin position="130"/>
        <end position="148"/>
    </location>
</feature>
<comment type="caution">
    <text evidence="3">The sequence shown here is derived from an EMBL/GenBank/DDBJ whole genome shotgun (WGS) entry which is preliminary data.</text>
</comment>
<feature type="compositionally biased region" description="Low complexity" evidence="1">
    <location>
        <begin position="515"/>
        <end position="531"/>
    </location>
</feature>
<feature type="compositionally biased region" description="Basic and acidic residues" evidence="1">
    <location>
        <begin position="776"/>
        <end position="800"/>
    </location>
</feature>
<feature type="compositionally biased region" description="Polar residues" evidence="1">
    <location>
        <begin position="7"/>
        <end position="21"/>
    </location>
</feature>
<feature type="domain" description="DUF8035" evidence="2">
    <location>
        <begin position="808"/>
        <end position="861"/>
    </location>
</feature>
<reference evidence="3" key="1">
    <citation type="journal article" date="2021" name="Nat. Commun.">
        <title>Genetic determinants of endophytism in the Arabidopsis root mycobiome.</title>
        <authorList>
            <person name="Mesny F."/>
            <person name="Miyauchi S."/>
            <person name="Thiergart T."/>
            <person name="Pickel B."/>
            <person name="Atanasova L."/>
            <person name="Karlsson M."/>
            <person name="Huettel B."/>
            <person name="Barry K.W."/>
            <person name="Haridas S."/>
            <person name="Chen C."/>
            <person name="Bauer D."/>
            <person name="Andreopoulos W."/>
            <person name="Pangilinan J."/>
            <person name="LaButti K."/>
            <person name="Riley R."/>
            <person name="Lipzen A."/>
            <person name="Clum A."/>
            <person name="Drula E."/>
            <person name="Henrissat B."/>
            <person name="Kohler A."/>
            <person name="Grigoriev I.V."/>
            <person name="Martin F.M."/>
            <person name="Hacquard S."/>
        </authorList>
    </citation>
    <scope>NUCLEOTIDE SEQUENCE</scope>
    <source>
        <strain evidence="3">MPI-SDFR-AT-0120</strain>
    </source>
</reference>
<feature type="compositionally biased region" description="Basic and acidic residues" evidence="1">
    <location>
        <begin position="920"/>
        <end position="939"/>
    </location>
</feature>
<feature type="compositionally biased region" description="Basic and acidic residues" evidence="1">
    <location>
        <begin position="634"/>
        <end position="712"/>
    </location>
</feature>
<feature type="region of interest" description="Disordered" evidence="1">
    <location>
        <begin position="850"/>
        <end position="939"/>
    </location>
</feature>
<feature type="compositionally biased region" description="Basic and acidic residues" evidence="1">
    <location>
        <begin position="376"/>
        <end position="409"/>
    </location>
</feature>
<name>A0A8K0REF7_9PLEO</name>
<evidence type="ECO:0000259" key="2">
    <source>
        <dbReference type="Pfam" id="PF26118"/>
    </source>
</evidence>
<keyword evidence="4" id="KW-1185">Reference proteome</keyword>
<feature type="compositionally biased region" description="Basic and acidic residues" evidence="1">
    <location>
        <begin position="605"/>
        <end position="624"/>
    </location>
</feature>
<dbReference type="PANTHER" id="PTHR42081">
    <property type="entry name" value="ZINC FINGER PROTEIN DHHC DOMAIN CONTAINING PROTEIN"/>
    <property type="match status" value="1"/>
</dbReference>
<feature type="region of interest" description="Disordered" evidence="1">
    <location>
        <begin position="283"/>
        <end position="800"/>
    </location>
</feature>
<feature type="compositionally biased region" description="Basic and acidic residues" evidence="1">
    <location>
        <begin position="343"/>
        <end position="352"/>
    </location>
</feature>
<dbReference type="EMBL" id="JAGMVJ010000004">
    <property type="protein sequence ID" value="KAH7091509.1"/>
    <property type="molecule type" value="Genomic_DNA"/>
</dbReference>
<protein>
    <recommendedName>
        <fullName evidence="2">DUF8035 domain-containing protein</fullName>
    </recommendedName>
</protein>
<feature type="compositionally biased region" description="Basic and acidic residues" evidence="1">
    <location>
        <begin position="534"/>
        <end position="593"/>
    </location>
</feature>
<dbReference type="InterPro" id="IPR058348">
    <property type="entry name" value="DUF8035"/>
</dbReference>
<feature type="compositionally biased region" description="Low complexity" evidence="1">
    <location>
        <begin position="57"/>
        <end position="72"/>
    </location>
</feature>
<gene>
    <name evidence="3" type="ORF">FB567DRAFT_589392</name>
</gene>
<accession>A0A8K0REF7</accession>
<feature type="compositionally biased region" description="Basic and acidic residues" evidence="1">
    <location>
        <begin position="490"/>
        <end position="508"/>
    </location>
</feature>